<evidence type="ECO:0000313" key="3">
    <source>
        <dbReference type="Proteomes" id="UP001596297"/>
    </source>
</evidence>
<feature type="compositionally biased region" description="Low complexity" evidence="1">
    <location>
        <begin position="103"/>
        <end position="114"/>
    </location>
</feature>
<feature type="region of interest" description="Disordered" evidence="1">
    <location>
        <begin position="210"/>
        <end position="230"/>
    </location>
</feature>
<evidence type="ECO:0000256" key="1">
    <source>
        <dbReference type="SAM" id="MobiDB-lite"/>
    </source>
</evidence>
<organism evidence="2 3">
    <name type="scientific">Deinococcus lacus</name>
    <dbReference type="NCBI Taxonomy" id="392561"/>
    <lineage>
        <taxon>Bacteria</taxon>
        <taxon>Thermotogati</taxon>
        <taxon>Deinococcota</taxon>
        <taxon>Deinococci</taxon>
        <taxon>Deinococcales</taxon>
        <taxon>Deinococcaceae</taxon>
        <taxon>Deinococcus</taxon>
    </lineage>
</organism>
<name>A0ABW1YC58_9DEIO</name>
<feature type="compositionally biased region" description="Basic and acidic residues" evidence="1">
    <location>
        <begin position="157"/>
        <end position="173"/>
    </location>
</feature>
<gene>
    <name evidence="2" type="ORF">ACFP81_07630</name>
</gene>
<evidence type="ECO:0000313" key="2">
    <source>
        <dbReference type="EMBL" id="MFC6591886.1"/>
    </source>
</evidence>
<feature type="region of interest" description="Disordered" evidence="1">
    <location>
        <begin position="99"/>
        <end position="123"/>
    </location>
</feature>
<sequence length="465" mass="50770">MKALRYIITRPCLQEGSMRLLKYLEGQFPESGPVKFYDEAGQEYPAEVRRDLERVLGLGAFYKAHHLNVNDVMMVTPLMAGCYKLEGIVKPYAKPAPEWEQTAPRAAQRPAPARSLLHPAPEAETRRVVVDATPHVREVRVERVEPAALSQPGPAFDRPDTRPEARLPAEGRALRPAPVTPAPAAPPTQAQSGDTPPTAVALRERLKRDLRSSAPEPEAPAAAVSTPGNPSEEIAEFGRLSGYRVEHLGAGLTRLKAELGPHSYTVLIADSVPSMGSPEWRDRSGMGSVYRVWLASEDQRPEGVAYVTREVFPVLSAQARLAPLSPLDLRSYWHAGILDLRAAQSVARVAETHVGQRGAFSLVLMALAQQPANSLVSSARIAEYVGPAHESDLTEMLETLTRPPFMLLRGVAQGEYLLRSDVGEFLADLAGYAGDLRRRIRPSAAQADDSFEGELEHLFAGLSQQ</sequence>
<comment type="caution">
    <text evidence="2">The sequence shown here is derived from an EMBL/GenBank/DDBJ whole genome shotgun (WGS) entry which is preliminary data.</text>
</comment>
<reference evidence="3" key="1">
    <citation type="journal article" date="2019" name="Int. J. Syst. Evol. Microbiol.">
        <title>The Global Catalogue of Microorganisms (GCM) 10K type strain sequencing project: providing services to taxonomists for standard genome sequencing and annotation.</title>
        <authorList>
            <consortium name="The Broad Institute Genomics Platform"/>
            <consortium name="The Broad Institute Genome Sequencing Center for Infectious Disease"/>
            <person name="Wu L."/>
            <person name="Ma J."/>
        </authorList>
    </citation>
    <scope>NUCLEOTIDE SEQUENCE [LARGE SCALE GENOMIC DNA]</scope>
    <source>
        <strain evidence="3">CGMCC 1.15772</strain>
    </source>
</reference>
<dbReference type="Proteomes" id="UP001596297">
    <property type="component" value="Unassembled WGS sequence"/>
</dbReference>
<feature type="compositionally biased region" description="Low complexity" evidence="1">
    <location>
        <begin position="214"/>
        <end position="223"/>
    </location>
</feature>
<dbReference type="EMBL" id="JBHSWD010000001">
    <property type="protein sequence ID" value="MFC6591886.1"/>
    <property type="molecule type" value="Genomic_DNA"/>
</dbReference>
<keyword evidence="3" id="KW-1185">Reference proteome</keyword>
<dbReference type="RefSeq" id="WP_380082896.1">
    <property type="nucleotide sequence ID" value="NZ_JBHSWD010000001.1"/>
</dbReference>
<proteinExistence type="predicted"/>
<feature type="region of interest" description="Disordered" evidence="1">
    <location>
        <begin position="141"/>
        <end position="198"/>
    </location>
</feature>
<protein>
    <submittedName>
        <fullName evidence="2">Uncharacterized protein</fullName>
    </submittedName>
</protein>
<accession>A0ABW1YC58</accession>